<dbReference type="InterPro" id="IPR027477">
    <property type="entry name" value="Succ_DH/fumarate_Rdtase_cat_sf"/>
</dbReference>
<dbReference type="RefSeq" id="WP_128941582.1">
    <property type="nucleotide sequence ID" value="NZ_RDRA01000017.1"/>
</dbReference>
<evidence type="ECO:0000313" key="7">
    <source>
        <dbReference type="Proteomes" id="UP000289946"/>
    </source>
</evidence>
<reference evidence="6 7" key="1">
    <citation type="submission" date="2018-10" db="EMBL/GenBank/DDBJ databases">
        <title>Bradyrhizobium sp. nov., isolated from effective nodules of peanut in China.</title>
        <authorList>
            <person name="Li Y."/>
        </authorList>
    </citation>
    <scope>NUCLEOTIDE SEQUENCE [LARGE SCALE GENOMIC DNA]</scope>
    <source>
        <strain evidence="6 7">CCBAU 51781</strain>
    </source>
</reference>
<dbReference type="Pfam" id="PF00890">
    <property type="entry name" value="FAD_binding_2"/>
    <property type="match status" value="1"/>
</dbReference>
<keyword evidence="3" id="KW-0274">FAD</keyword>
<evidence type="ECO:0000313" key="6">
    <source>
        <dbReference type="EMBL" id="RXG90425.1"/>
    </source>
</evidence>
<proteinExistence type="predicted"/>
<organism evidence="6 7">
    <name type="scientific">Bradyrhizobium zhanjiangense</name>
    <dbReference type="NCBI Taxonomy" id="1325107"/>
    <lineage>
        <taxon>Bacteria</taxon>
        <taxon>Pseudomonadati</taxon>
        <taxon>Pseudomonadota</taxon>
        <taxon>Alphaproteobacteria</taxon>
        <taxon>Hyphomicrobiales</taxon>
        <taxon>Nitrobacteraceae</taxon>
        <taxon>Bradyrhizobium</taxon>
    </lineage>
</organism>
<comment type="caution">
    <text evidence="6">The sequence shown here is derived from an EMBL/GenBank/DDBJ whole genome shotgun (WGS) entry which is preliminary data.</text>
</comment>
<dbReference type="PANTHER" id="PTHR43400">
    <property type="entry name" value="FUMARATE REDUCTASE"/>
    <property type="match status" value="1"/>
</dbReference>
<dbReference type="PRINTS" id="PR00411">
    <property type="entry name" value="PNDRDTASEI"/>
</dbReference>
<dbReference type="SUPFAM" id="SSF56425">
    <property type="entry name" value="Succinate dehydrogenase/fumarate reductase flavoprotein, catalytic domain"/>
    <property type="match status" value="1"/>
</dbReference>
<dbReference type="PANTHER" id="PTHR43400:SF10">
    <property type="entry name" value="3-OXOSTEROID 1-DEHYDROGENASE"/>
    <property type="match status" value="1"/>
</dbReference>
<evidence type="ECO:0000256" key="3">
    <source>
        <dbReference type="ARBA" id="ARBA00022827"/>
    </source>
</evidence>
<comment type="cofactor">
    <cofactor evidence="1">
        <name>FAD</name>
        <dbReference type="ChEBI" id="CHEBI:57692"/>
    </cofactor>
</comment>
<dbReference type="Proteomes" id="UP000289946">
    <property type="component" value="Unassembled WGS sequence"/>
</dbReference>
<keyword evidence="4" id="KW-0560">Oxidoreductase</keyword>
<evidence type="ECO:0000256" key="4">
    <source>
        <dbReference type="ARBA" id="ARBA00023002"/>
    </source>
</evidence>
<dbReference type="EMBL" id="RDRA01000017">
    <property type="protein sequence ID" value="RXG90425.1"/>
    <property type="molecule type" value="Genomic_DNA"/>
</dbReference>
<dbReference type="Gene3D" id="3.90.700.10">
    <property type="entry name" value="Succinate dehydrogenase/fumarate reductase flavoprotein, catalytic domain"/>
    <property type="match status" value="1"/>
</dbReference>
<dbReference type="InterPro" id="IPR050315">
    <property type="entry name" value="FAD-oxidoreductase_2"/>
</dbReference>
<evidence type="ECO:0000256" key="2">
    <source>
        <dbReference type="ARBA" id="ARBA00022630"/>
    </source>
</evidence>
<dbReference type="InterPro" id="IPR003953">
    <property type="entry name" value="FAD-dep_OxRdtase_2_FAD-bd"/>
</dbReference>
<feature type="domain" description="FAD-dependent oxidoreductase 2 FAD-binding" evidence="5">
    <location>
        <begin position="6"/>
        <end position="515"/>
    </location>
</feature>
<dbReference type="Gene3D" id="3.50.50.60">
    <property type="entry name" value="FAD/NAD(P)-binding domain"/>
    <property type="match status" value="2"/>
</dbReference>
<protein>
    <submittedName>
        <fullName evidence="6">FAD-dependent oxidoreductase</fullName>
    </submittedName>
</protein>
<dbReference type="SUPFAM" id="SSF51905">
    <property type="entry name" value="FAD/NAD(P)-binding domain"/>
    <property type="match status" value="1"/>
</dbReference>
<keyword evidence="2" id="KW-0285">Flavoprotein</keyword>
<accession>A0ABY0DFL2</accession>
<gene>
    <name evidence="6" type="ORF">EAS62_28375</name>
</gene>
<evidence type="ECO:0000256" key="1">
    <source>
        <dbReference type="ARBA" id="ARBA00001974"/>
    </source>
</evidence>
<keyword evidence="7" id="KW-1185">Reference proteome</keyword>
<name>A0ABY0DFL2_9BRAD</name>
<dbReference type="InterPro" id="IPR036188">
    <property type="entry name" value="FAD/NAD-bd_sf"/>
</dbReference>
<sequence length="537" mass="59218">MALDVDVLVIGSGSAAMSAALRALVGGLKVTVIEKSDYLGGTSAMSGAGIWVPANHLARAQGIPDSREEALEYVRAASPPTWHEEEDHLWRAFVEHAPNALEFIEEHSPLELELVSEPDVMAELPGGKVKGRMVSTKPLSRKLLGKFARKLRPSTLPNWFTYQEQLTYDAWHHPLRIVLNIWPRLIYRFLTGSRAMGAALMTALIRGCQDRDCEFLLNARARKLVCDQSGRVTGALVEVGGETREINARRGVVIASGGFEWDPELRERHFPGPIDRLGSPWSNEGDGQKMAAEVGAKLDRMDQANIFPCVPTRYDGKPLGLPKTFQAERHSVVIDGTGRRFVSETNFNIGEVMDARDPTTGQPLHQPIWLIGDARYYRASPLFAWYSRYEKDWVKSANTISDLARKIGIPADRLSATIDRFNSMSDKGRDDDFHRGEIAFENYKARGAKNPLGRIERAPFYAVSFNRSILGTKGGARTNEHGQVLRPDGSIIAGLYAAGLSMANPIGTRAIGAGTTIGPNLTWGYICAEAILKQNRT</sequence>
<evidence type="ECO:0000259" key="5">
    <source>
        <dbReference type="Pfam" id="PF00890"/>
    </source>
</evidence>